<name>A0ABR1R8F5_9PEZI</name>
<keyword evidence="2" id="KW-1185">Reference proteome</keyword>
<gene>
    <name evidence="1" type="ORF">PG991_014312</name>
</gene>
<comment type="caution">
    <text evidence="1">The sequence shown here is derived from an EMBL/GenBank/DDBJ whole genome shotgun (WGS) entry which is preliminary data.</text>
</comment>
<dbReference type="EMBL" id="JAQQWI010000018">
    <property type="protein sequence ID" value="KAK8002090.1"/>
    <property type="molecule type" value="Genomic_DNA"/>
</dbReference>
<reference evidence="1 2" key="1">
    <citation type="submission" date="2023-01" db="EMBL/GenBank/DDBJ databases">
        <title>Analysis of 21 Apiospora genomes using comparative genomics revels a genus with tremendous synthesis potential of carbohydrate active enzymes and secondary metabolites.</title>
        <authorList>
            <person name="Sorensen T."/>
        </authorList>
    </citation>
    <scope>NUCLEOTIDE SEQUENCE [LARGE SCALE GENOMIC DNA]</scope>
    <source>
        <strain evidence="1 2">CBS 20057</strain>
    </source>
</reference>
<dbReference type="Proteomes" id="UP001396898">
    <property type="component" value="Unassembled WGS sequence"/>
</dbReference>
<accession>A0ABR1R8F5</accession>
<sequence length="229" mass="25700">MCGLNPPIAQPSVGFENLATELQIDILSQTDLVTPYKRVGWGETGFYLCAPNDVQRPERLSLQYYFTASRAVRQVAIQVFYSSNEFVVEEAVPTGLAMSPAATFLNTIVPRQALSAIEVLSIGVRLNDPDWRRVVDDVAPSMESLRTLTVVAKYDMDNNIYKFGDLQTLNQLCRLVEEKVWPKALVGEKCQQLVVHFHSGAGSWLAGRDPRFEPTYFLEHKDLPKESSC</sequence>
<evidence type="ECO:0000313" key="2">
    <source>
        <dbReference type="Proteomes" id="UP001396898"/>
    </source>
</evidence>
<organism evidence="1 2">
    <name type="scientific">Apiospora marii</name>
    <dbReference type="NCBI Taxonomy" id="335849"/>
    <lineage>
        <taxon>Eukaryota</taxon>
        <taxon>Fungi</taxon>
        <taxon>Dikarya</taxon>
        <taxon>Ascomycota</taxon>
        <taxon>Pezizomycotina</taxon>
        <taxon>Sordariomycetes</taxon>
        <taxon>Xylariomycetidae</taxon>
        <taxon>Amphisphaeriales</taxon>
        <taxon>Apiosporaceae</taxon>
        <taxon>Apiospora</taxon>
    </lineage>
</organism>
<evidence type="ECO:0000313" key="1">
    <source>
        <dbReference type="EMBL" id="KAK8002090.1"/>
    </source>
</evidence>
<proteinExistence type="predicted"/>
<protein>
    <submittedName>
        <fullName evidence="1">Uncharacterized protein</fullName>
    </submittedName>
</protein>